<dbReference type="Gene3D" id="1.10.443.10">
    <property type="entry name" value="Intergrase catalytic core"/>
    <property type="match status" value="1"/>
</dbReference>
<dbReference type="Gene3D" id="1.10.150.130">
    <property type="match status" value="1"/>
</dbReference>
<evidence type="ECO:0000313" key="5">
    <source>
        <dbReference type="EMBL" id="MFC4672929.1"/>
    </source>
</evidence>
<dbReference type="Pfam" id="PF00589">
    <property type="entry name" value="Phage_integrase"/>
    <property type="match status" value="1"/>
</dbReference>
<dbReference type="InterPro" id="IPR002104">
    <property type="entry name" value="Integrase_catalytic"/>
</dbReference>
<dbReference type="InterPro" id="IPR011010">
    <property type="entry name" value="DNA_brk_join_enz"/>
</dbReference>
<evidence type="ECO:0000313" key="6">
    <source>
        <dbReference type="Proteomes" id="UP001596023"/>
    </source>
</evidence>
<name>A0ABV9KSX1_9BACT</name>
<dbReference type="SUPFAM" id="SSF56349">
    <property type="entry name" value="DNA breaking-rejoining enzymes"/>
    <property type="match status" value="1"/>
</dbReference>
<organism evidence="5 6">
    <name type="scientific">Dysgonomonas termitidis</name>
    <dbReference type="NCBI Taxonomy" id="1516126"/>
    <lineage>
        <taxon>Bacteria</taxon>
        <taxon>Pseudomonadati</taxon>
        <taxon>Bacteroidota</taxon>
        <taxon>Bacteroidia</taxon>
        <taxon>Bacteroidales</taxon>
        <taxon>Dysgonomonadaceae</taxon>
        <taxon>Dysgonomonas</taxon>
    </lineage>
</organism>
<comment type="caution">
    <text evidence="5">The sequence shown here is derived from an EMBL/GenBank/DDBJ whole genome shotgun (WGS) entry which is preliminary data.</text>
</comment>
<dbReference type="CDD" id="cd01185">
    <property type="entry name" value="INTN1_C_like"/>
    <property type="match status" value="1"/>
</dbReference>
<dbReference type="InterPro" id="IPR010998">
    <property type="entry name" value="Integrase_recombinase_N"/>
</dbReference>
<dbReference type="InterPro" id="IPR050090">
    <property type="entry name" value="Tyrosine_recombinase_XerCD"/>
</dbReference>
<dbReference type="Proteomes" id="UP001596023">
    <property type="component" value="Unassembled WGS sequence"/>
</dbReference>
<proteinExistence type="inferred from homology"/>
<dbReference type="Pfam" id="PF13102">
    <property type="entry name" value="Phage_int_SAM_5"/>
    <property type="match status" value="1"/>
</dbReference>
<dbReference type="PROSITE" id="PS51898">
    <property type="entry name" value="TYR_RECOMBINASE"/>
    <property type="match status" value="1"/>
</dbReference>
<dbReference type="InterPro" id="IPR035386">
    <property type="entry name" value="Arm-DNA-bind_5"/>
</dbReference>
<reference evidence="6" key="1">
    <citation type="journal article" date="2019" name="Int. J. Syst. Evol. Microbiol.">
        <title>The Global Catalogue of Microorganisms (GCM) 10K type strain sequencing project: providing services to taxonomists for standard genome sequencing and annotation.</title>
        <authorList>
            <consortium name="The Broad Institute Genomics Platform"/>
            <consortium name="The Broad Institute Genome Sequencing Center for Infectious Disease"/>
            <person name="Wu L."/>
            <person name="Ma J."/>
        </authorList>
    </citation>
    <scope>NUCLEOTIDE SEQUENCE [LARGE SCALE GENOMIC DNA]</scope>
    <source>
        <strain evidence="6">CCUG 66188</strain>
    </source>
</reference>
<dbReference type="PANTHER" id="PTHR30349:SF64">
    <property type="entry name" value="PROPHAGE INTEGRASE INTD-RELATED"/>
    <property type="match status" value="1"/>
</dbReference>
<comment type="similarity">
    <text evidence="1">Belongs to the 'phage' integrase family.</text>
</comment>
<keyword evidence="2" id="KW-0238">DNA-binding</keyword>
<dbReference type="InterPro" id="IPR025269">
    <property type="entry name" value="SAM-like_dom"/>
</dbReference>
<dbReference type="PANTHER" id="PTHR30349">
    <property type="entry name" value="PHAGE INTEGRASE-RELATED"/>
    <property type="match status" value="1"/>
</dbReference>
<keyword evidence="6" id="KW-1185">Reference proteome</keyword>
<evidence type="ECO:0000256" key="2">
    <source>
        <dbReference type="ARBA" id="ARBA00023125"/>
    </source>
</evidence>
<keyword evidence="3" id="KW-0233">DNA recombination</keyword>
<evidence type="ECO:0000259" key="4">
    <source>
        <dbReference type="PROSITE" id="PS51898"/>
    </source>
</evidence>
<evidence type="ECO:0000256" key="3">
    <source>
        <dbReference type="ARBA" id="ARBA00023172"/>
    </source>
</evidence>
<protein>
    <submittedName>
        <fullName evidence="5">Site-specific integrase</fullName>
    </submittedName>
</protein>
<accession>A0ABV9KSX1</accession>
<gene>
    <name evidence="5" type="ORF">ACFO6W_04410</name>
</gene>
<dbReference type="EMBL" id="JBHSGN010000037">
    <property type="protein sequence ID" value="MFC4672929.1"/>
    <property type="molecule type" value="Genomic_DNA"/>
</dbReference>
<dbReference type="Pfam" id="PF17293">
    <property type="entry name" value="Arm-DNA-bind_5"/>
    <property type="match status" value="1"/>
</dbReference>
<dbReference type="InterPro" id="IPR013762">
    <property type="entry name" value="Integrase-like_cat_sf"/>
</dbReference>
<feature type="domain" description="Tyr recombinase" evidence="4">
    <location>
        <begin position="220"/>
        <end position="393"/>
    </location>
</feature>
<dbReference type="RefSeq" id="WP_379994153.1">
    <property type="nucleotide sequence ID" value="NZ_JBHSGN010000037.1"/>
</dbReference>
<evidence type="ECO:0000256" key="1">
    <source>
        <dbReference type="ARBA" id="ARBA00008857"/>
    </source>
</evidence>
<sequence length="408" mass="47375">MRSTFKVLFYLKKSNLNRDGEAPIMARITIDGMIAQFSCKASIRPGLWETNYNRAAGRSDYARQINSLLDEIKAGIDRHYKKVLERDSYVTAEKVKNSFLGIDLRSETLLQVFRQHNRDFEEMKNAGLRSKSTYQKYKDVYLHLEAFIKKRYNRSDIALIELAPAFITDFELYLATVPKLAHNTIWLYMMPLRRMISIAINNRWLTYDPFSGYEIAAEETDAGYLDKDEIRAIMDAPLKKRLELVRDLFLFCVFTGLSFRDMKNLTRENMQVFFDGNPWIITRRQKTAVSSNVFLMDIPQKVIKKYEGLTEGDKLLPVPCYTTLETGIKEIALAAGIAREVTWHQSRHTYATEICLTNGVPIESLSKTMGHRNIKTTQRYAKITNEKVSRDMGNLSDVLQKIEQFKYR</sequence>